<evidence type="ECO:0000313" key="1">
    <source>
        <dbReference type="EMBL" id="KKK90426.1"/>
    </source>
</evidence>
<reference evidence="1" key="1">
    <citation type="journal article" date="2015" name="Nature">
        <title>Complex archaea that bridge the gap between prokaryotes and eukaryotes.</title>
        <authorList>
            <person name="Spang A."/>
            <person name="Saw J.H."/>
            <person name="Jorgensen S.L."/>
            <person name="Zaremba-Niedzwiedzka K."/>
            <person name="Martijn J."/>
            <person name="Lind A.E."/>
            <person name="van Eijk R."/>
            <person name="Schleper C."/>
            <person name="Guy L."/>
            <person name="Ettema T.J."/>
        </authorList>
    </citation>
    <scope>NUCLEOTIDE SEQUENCE</scope>
</reference>
<feature type="non-terminal residue" evidence="1">
    <location>
        <position position="429"/>
    </location>
</feature>
<name>A0A0F9C1A2_9ZZZZ</name>
<dbReference type="EMBL" id="LAZR01049107">
    <property type="protein sequence ID" value="KKK90426.1"/>
    <property type="molecule type" value="Genomic_DNA"/>
</dbReference>
<accession>A0A0F9C1A2</accession>
<gene>
    <name evidence="1" type="ORF">LCGC14_2723120</name>
</gene>
<dbReference type="AlphaFoldDB" id="A0A0F9C1A2"/>
<organism evidence="1">
    <name type="scientific">marine sediment metagenome</name>
    <dbReference type="NCBI Taxonomy" id="412755"/>
    <lineage>
        <taxon>unclassified sequences</taxon>
        <taxon>metagenomes</taxon>
        <taxon>ecological metagenomes</taxon>
    </lineage>
</organism>
<sequence>QLADLLNHGWYDLVGRMPLRLLGRMGVEATIDDSPTSHTMDTGKILSVRRSDGTVERECREVPANLQGRLSDQYSVDYADKTWPAYYISGNVLNIFPTPSATEIAKVIEVGLAADIAVADTSVAGFDPGLTALLVLYVVIGLKLREAGLMRRNSQDELEAITISGYLVSFEAALPTFTGPPSPSMPTLTLTERIVLPSLSLSGATDSWPTFTSTLTLPTLSLSVMTTLPDFGSVSITSPGSLTMPTVPDLPSLVLDAMGDLPADLSAANVSFSGVTAPTYITPAIGTAVGTLSITNKTVTDPGTLSLPANIVLPILSLTTAPTFAGMTLSSVPSATLAYSSAGIAPPSTVTIATSIPTFSAPSAFTYSSTVIDDALTKAEKLVDDATGMSQGDDIEGFLAADKPEKARAQTTLATQEVNRATAAIQDEV</sequence>
<comment type="caution">
    <text evidence="1">The sequence shown here is derived from an EMBL/GenBank/DDBJ whole genome shotgun (WGS) entry which is preliminary data.</text>
</comment>
<proteinExistence type="predicted"/>
<feature type="non-terminal residue" evidence="1">
    <location>
        <position position="1"/>
    </location>
</feature>
<protein>
    <submittedName>
        <fullName evidence="1">Uncharacterized protein</fullName>
    </submittedName>
</protein>